<feature type="domain" description="DUF5683" evidence="3">
    <location>
        <begin position="61"/>
        <end position="214"/>
    </location>
</feature>
<dbReference type="AlphaFoldDB" id="H1YFW0"/>
<keyword evidence="1" id="KW-0472">Membrane</keyword>
<protein>
    <recommendedName>
        <fullName evidence="3">DUF5683 domain-containing protein</fullName>
    </recommendedName>
</protein>
<feature type="transmembrane region" description="Helical" evidence="1">
    <location>
        <begin position="86"/>
        <end position="106"/>
    </location>
</feature>
<gene>
    <name evidence="4" type="ORF">Mucpa_1186</name>
</gene>
<proteinExistence type="predicted"/>
<dbReference type="Pfam" id="PF18935">
    <property type="entry name" value="DUF5683"/>
    <property type="match status" value="1"/>
</dbReference>
<evidence type="ECO:0000313" key="5">
    <source>
        <dbReference type="Proteomes" id="UP000002774"/>
    </source>
</evidence>
<dbReference type="RefSeq" id="WP_008505056.1">
    <property type="nucleotide sequence ID" value="NZ_CM001403.1"/>
</dbReference>
<dbReference type="Proteomes" id="UP000002774">
    <property type="component" value="Chromosome"/>
</dbReference>
<keyword evidence="2" id="KW-0732">Signal</keyword>
<dbReference type="OrthoDB" id="9813910at2"/>
<dbReference type="HOGENOM" id="CLU_060256_0_0_10"/>
<feature type="transmembrane region" description="Helical" evidence="1">
    <location>
        <begin position="160"/>
        <end position="178"/>
    </location>
</feature>
<feature type="signal peptide" evidence="2">
    <location>
        <begin position="1"/>
        <end position="19"/>
    </location>
</feature>
<dbReference type="EMBL" id="CM001403">
    <property type="protein sequence ID" value="EHQ25351.1"/>
    <property type="molecule type" value="Genomic_DNA"/>
</dbReference>
<dbReference type="InterPro" id="IPR043738">
    <property type="entry name" value="DUF5683"/>
</dbReference>
<keyword evidence="5" id="KW-1185">Reference proteome</keyword>
<sequence>MRRYLLFVALLFVSLGIKAQALRPPAHRSKTDSLNMVRDSVTSKPFVPKVKPEKVYHPDSTHSPHKAVMRSLMFPGLGQIYNRHGLWWRLPAIYTGITLLAINIYSNGKDYNLFLKESEWRAHGRIGNEPLPVYQGNVITNILDQTIYDYKDNLRRNRDLSIFGMVGVWGINMIDAYVEAKFMHSYSMDNNLSFKITPSITAPPVYASNFNTTFTPSLKITIFLR</sequence>
<accession>H1YFW0</accession>
<organism evidence="4 5">
    <name type="scientific">Mucilaginibacter paludis DSM 18603</name>
    <dbReference type="NCBI Taxonomy" id="714943"/>
    <lineage>
        <taxon>Bacteria</taxon>
        <taxon>Pseudomonadati</taxon>
        <taxon>Bacteroidota</taxon>
        <taxon>Sphingobacteriia</taxon>
        <taxon>Sphingobacteriales</taxon>
        <taxon>Sphingobacteriaceae</taxon>
        <taxon>Mucilaginibacter</taxon>
    </lineage>
</organism>
<dbReference type="STRING" id="714943.Mucpa_1186"/>
<keyword evidence="1" id="KW-1133">Transmembrane helix</keyword>
<name>H1YFW0_9SPHI</name>
<feature type="chain" id="PRO_5003557849" description="DUF5683 domain-containing protein" evidence="2">
    <location>
        <begin position="20"/>
        <end position="225"/>
    </location>
</feature>
<keyword evidence="1" id="KW-0812">Transmembrane</keyword>
<evidence type="ECO:0000256" key="2">
    <source>
        <dbReference type="SAM" id="SignalP"/>
    </source>
</evidence>
<evidence type="ECO:0000313" key="4">
    <source>
        <dbReference type="EMBL" id="EHQ25351.1"/>
    </source>
</evidence>
<evidence type="ECO:0000256" key="1">
    <source>
        <dbReference type="SAM" id="Phobius"/>
    </source>
</evidence>
<evidence type="ECO:0000259" key="3">
    <source>
        <dbReference type="Pfam" id="PF18935"/>
    </source>
</evidence>
<reference evidence="4" key="1">
    <citation type="submission" date="2011-09" db="EMBL/GenBank/DDBJ databases">
        <title>The permanent draft genome of Mucilaginibacter paludis DSM 18603.</title>
        <authorList>
            <consortium name="US DOE Joint Genome Institute (JGI-PGF)"/>
            <person name="Lucas S."/>
            <person name="Han J."/>
            <person name="Lapidus A."/>
            <person name="Bruce D."/>
            <person name="Goodwin L."/>
            <person name="Pitluck S."/>
            <person name="Peters L."/>
            <person name="Kyrpides N."/>
            <person name="Mavromatis K."/>
            <person name="Ivanova N."/>
            <person name="Mikhailova N."/>
            <person name="Held B."/>
            <person name="Detter J.C."/>
            <person name="Tapia R."/>
            <person name="Han C."/>
            <person name="Land M."/>
            <person name="Hauser L."/>
            <person name="Markowitz V."/>
            <person name="Cheng J.-F."/>
            <person name="Hugenholtz P."/>
            <person name="Woyke T."/>
            <person name="Wu D."/>
            <person name="Tindall B."/>
            <person name="Brambilla E."/>
            <person name="Klenk H.-P."/>
            <person name="Eisen J.A."/>
        </authorList>
    </citation>
    <scope>NUCLEOTIDE SEQUENCE [LARGE SCALE GENOMIC DNA]</scope>
    <source>
        <strain evidence="4">DSM 18603</strain>
    </source>
</reference>